<accession>A0A1Z4LIA3</accession>
<protein>
    <submittedName>
        <fullName evidence="1">Uncharacterized protein</fullName>
    </submittedName>
</protein>
<sequence length="55" mass="6536">MKYFCQITPEGGGILHFFVEVFDCVKLLTYSKVINKHEWRNLFVFNQEIALIQVK</sequence>
<proteinExistence type="predicted"/>
<gene>
    <name evidence="1" type="ORF">NIES267_04310</name>
</gene>
<dbReference type="Proteomes" id="UP000218418">
    <property type="component" value="Chromosome"/>
</dbReference>
<reference evidence="1 2" key="1">
    <citation type="submission" date="2017-06" db="EMBL/GenBank/DDBJ databases">
        <title>Genome sequencing of cyanobaciteial culture collection at National Institute for Environmental Studies (NIES).</title>
        <authorList>
            <person name="Hirose Y."/>
            <person name="Shimura Y."/>
            <person name="Fujisawa T."/>
            <person name="Nakamura Y."/>
            <person name="Kawachi M."/>
        </authorList>
    </citation>
    <scope>NUCLEOTIDE SEQUENCE [LARGE SCALE GENOMIC DNA]</scope>
    <source>
        <strain evidence="1 2">NIES-267</strain>
    </source>
</reference>
<name>A0A1Z4LIA3_9CYAN</name>
<dbReference type="EMBL" id="AP018227">
    <property type="protein sequence ID" value="BAY80966.1"/>
    <property type="molecule type" value="Genomic_DNA"/>
</dbReference>
<evidence type="ECO:0000313" key="2">
    <source>
        <dbReference type="Proteomes" id="UP000218418"/>
    </source>
</evidence>
<dbReference type="AlphaFoldDB" id="A0A1Z4LIA3"/>
<organism evidence="1 2">
    <name type="scientific">Calothrix parasitica NIES-267</name>
    <dbReference type="NCBI Taxonomy" id="1973488"/>
    <lineage>
        <taxon>Bacteria</taxon>
        <taxon>Bacillati</taxon>
        <taxon>Cyanobacteriota</taxon>
        <taxon>Cyanophyceae</taxon>
        <taxon>Nostocales</taxon>
        <taxon>Calotrichaceae</taxon>
        <taxon>Calothrix</taxon>
    </lineage>
</organism>
<evidence type="ECO:0000313" key="1">
    <source>
        <dbReference type="EMBL" id="BAY80966.1"/>
    </source>
</evidence>
<keyword evidence="2" id="KW-1185">Reference proteome</keyword>